<dbReference type="EMBL" id="BSUW01000001">
    <property type="protein sequence ID" value="GMA71894.1"/>
    <property type="molecule type" value="Genomic_DNA"/>
</dbReference>
<dbReference type="KEGG" id="too:C7K38_08460"/>
<reference evidence="1 3" key="1">
    <citation type="journal article" date="2012" name="Int. J. Syst. Evol. Microbiol.">
        <title>Characterization of Tetragenococcus strains from sugar thick juice reveals a novel species, Tetragenococcus osmophilus sp. nov., and divides Tetragenococcus halophilus into two subspecies, T. halophilus subsp. halophilus subsp. nov. and T. halophilus subsp. flandriensis subsp. nov.</title>
        <authorList>
            <person name="Juste A."/>
            <person name="Van Trappen S."/>
            <person name="Verreth C."/>
            <person name="Cleenwerck I."/>
            <person name="De Vos P."/>
            <person name="Lievens B."/>
            <person name="Willems K.A."/>
        </authorList>
    </citation>
    <scope>NUCLEOTIDE SEQUENCE [LARGE SCALE GENOMIC DNA]</scope>
    <source>
        <strain evidence="1 3">JCM 31126</strain>
    </source>
</reference>
<dbReference type="GO" id="GO:0006355">
    <property type="term" value="P:regulation of DNA-templated transcription"/>
    <property type="evidence" value="ECO:0007669"/>
    <property type="project" value="InterPro"/>
</dbReference>
<evidence type="ECO:0008006" key="5">
    <source>
        <dbReference type="Google" id="ProtNLM"/>
    </source>
</evidence>
<evidence type="ECO:0000313" key="1">
    <source>
        <dbReference type="EMBL" id="AYW48394.1"/>
    </source>
</evidence>
<proteinExistence type="predicted"/>
<evidence type="ECO:0000313" key="3">
    <source>
        <dbReference type="Proteomes" id="UP000268310"/>
    </source>
</evidence>
<sequence>MVVTSLRFKDEQYQEIKELAEFEGVSVTTFMRQTILDRLQDEKSYYEAVQSLEESNGESVSSDEIKRRLGMARQQIIGKVDKEFGL</sequence>
<dbReference type="InterPro" id="IPR010985">
    <property type="entry name" value="Ribbon_hlx_hlx"/>
</dbReference>
<evidence type="ECO:0000313" key="2">
    <source>
        <dbReference type="EMBL" id="GMA71894.1"/>
    </source>
</evidence>
<reference evidence="1" key="3">
    <citation type="submission" date="2018-03" db="EMBL/GenBank/DDBJ databases">
        <authorList>
            <person name="Jeon C.O."/>
        </authorList>
    </citation>
    <scope>NUCLEOTIDE SEQUENCE</scope>
    <source>
        <strain evidence="1">JCM 31126</strain>
    </source>
</reference>
<dbReference type="SUPFAM" id="SSF47598">
    <property type="entry name" value="Ribbon-helix-helix"/>
    <property type="match status" value="1"/>
</dbReference>
<evidence type="ECO:0000313" key="4">
    <source>
        <dbReference type="Proteomes" id="UP001157039"/>
    </source>
</evidence>
<accession>A0AA37XL96</accession>
<dbReference type="RefSeq" id="WP_123936205.1">
    <property type="nucleotide sequence ID" value="NZ_BSUW01000001.1"/>
</dbReference>
<reference evidence="2 4" key="2">
    <citation type="journal article" date="2014" name="Int. J. Syst. Evol. Microbiol.">
        <title>Complete genome sequence of Corynebacterium casei LMG S-19264T (=DSM 44701T), isolated from a smear-ripened cheese.</title>
        <authorList>
            <consortium name="US DOE Joint Genome Institute (JGI-PGF)"/>
            <person name="Walter F."/>
            <person name="Albersmeier A."/>
            <person name="Kalinowski J."/>
            <person name="Ruckert C."/>
        </authorList>
    </citation>
    <scope>NUCLEOTIDE SEQUENCE [LARGE SCALE GENOMIC DNA]</scope>
    <source>
        <strain evidence="2 4">NBRC 114545</strain>
    </source>
</reference>
<name>A0AA37XL96_9ENTE</name>
<dbReference type="Proteomes" id="UP001157039">
    <property type="component" value="Unassembled WGS sequence"/>
</dbReference>
<keyword evidence="3" id="KW-1185">Reference proteome</keyword>
<dbReference type="AlphaFoldDB" id="A0AA37XL96"/>
<gene>
    <name evidence="1" type="ORF">C7K38_08460</name>
    <name evidence="2" type="ORF">GCM10025885_09430</name>
</gene>
<dbReference type="EMBL" id="CP027783">
    <property type="protein sequence ID" value="AYW48394.1"/>
    <property type="molecule type" value="Genomic_DNA"/>
</dbReference>
<protein>
    <recommendedName>
        <fullName evidence="5">CopG family transcriptional regulator</fullName>
    </recommendedName>
</protein>
<dbReference type="NCBIfam" id="NF046040">
    <property type="entry name" value="RelB_antitoxin"/>
    <property type="match status" value="1"/>
</dbReference>
<dbReference type="Proteomes" id="UP000268310">
    <property type="component" value="Chromosome"/>
</dbReference>
<dbReference type="InterPro" id="IPR046257">
    <property type="entry name" value="DUF6290"/>
</dbReference>
<reference evidence="2" key="4">
    <citation type="submission" date="2023-02" db="EMBL/GenBank/DDBJ databases">
        <authorList>
            <person name="Sun Q."/>
            <person name="Mori K."/>
        </authorList>
    </citation>
    <scope>NUCLEOTIDE SEQUENCE</scope>
    <source>
        <strain evidence="2">NBRC 114545</strain>
    </source>
</reference>
<dbReference type="Pfam" id="PF19807">
    <property type="entry name" value="DUF6290"/>
    <property type="match status" value="1"/>
</dbReference>
<organism evidence="2 4">
    <name type="scientific">Tetragenococcus osmophilus</name>
    <dbReference type="NCBI Taxonomy" id="526944"/>
    <lineage>
        <taxon>Bacteria</taxon>
        <taxon>Bacillati</taxon>
        <taxon>Bacillota</taxon>
        <taxon>Bacilli</taxon>
        <taxon>Lactobacillales</taxon>
        <taxon>Enterococcaceae</taxon>
        <taxon>Tetragenococcus</taxon>
    </lineage>
</organism>